<name>A0A222YX06_9CAUD</name>
<dbReference type="EMBL" id="MF358542">
    <property type="protein sequence ID" value="ASR76567.1"/>
    <property type="molecule type" value="Genomic_DNA"/>
</dbReference>
<proteinExistence type="predicted"/>
<evidence type="ECO:0000313" key="2">
    <source>
        <dbReference type="Proteomes" id="UP000225758"/>
    </source>
</evidence>
<organism evidence="1 2">
    <name type="scientific">Streptomyces phage Sushi23</name>
    <dbReference type="NCBI Taxonomy" id="2015806"/>
    <lineage>
        <taxon>Viruses</taxon>
        <taxon>Duplodnaviria</taxon>
        <taxon>Heunggongvirae</taxon>
        <taxon>Uroviricota</taxon>
        <taxon>Caudoviricetes</taxon>
        <taxon>Stanwilliamsviridae</taxon>
        <taxon>Boydwoodruffvirinae</taxon>
        <taxon>Samistivirus</taxon>
        <taxon>Samistivirus peebs</taxon>
    </lineage>
</organism>
<accession>A0A222YX06</accession>
<evidence type="ECO:0000313" key="1">
    <source>
        <dbReference type="EMBL" id="ASR76567.1"/>
    </source>
</evidence>
<gene>
    <name evidence="1" type="ORF">SEA_SUSHI23_167</name>
</gene>
<protein>
    <submittedName>
        <fullName evidence="1">Uncharacterized protein</fullName>
    </submittedName>
</protein>
<dbReference type="Proteomes" id="UP000225758">
    <property type="component" value="Segment"/>
</dbReference>
<sequence>MDYTMEDVLAAVETLDGVQPSYYRDILELGPDGTEAYTIYGDDLGSMIHAIHVLKTHFGIVGNAPRSTGPVASPNRTVVE</sequence>
<reference evidence="1 2" key="1">
    <citation type="submission" date="2017-06" db="EMBL/GenBank/DDBJ databases">
        <authorList>
            <person name="Mageeney C.M."/>
            <person name="Olugbade I.D."/>
            <person name="Kenna M.A."/>
            <person name="Ware V.C."/>
            <person name="Garlena R.A."/>
            <person name="Russell D.A."/>
            <person name="Pope W.H."/>
            <person name="Jacobs-Sera D."/>
            <person name="Hendrix R.W."/>
            <person name="Hatfull G.F."/>
        </authorList>
    </citation>
    <scope>NUCLEOTIDE SEQUENCE [LARGE SCALE GENOMIC DNA]</scope>
</reference>